<proteinExistence type="predicted"/>
<dbReference type="Proteomes" id="UP000282574">
    <property type="component" value="Unassembled WGS sequence"/>
</dbReference>
<dbReference type="EMBL" id="RSCK01000037">
    <property type="protein sequence ID" value="RUT10760.1"/>
    <property type="molecule type" value="Genomic_DNA"/>
</dbReference>
<sequence length="145" mass="16358">MVIPLENYGMAPKRNRIVRSFSLRADNQALFARARERVKAHVPGANDSELIRLGLELLVLCPEALVGRVAGLLERVESGRPPVHTPPVSAWEGEKLLEEDEGERRRRLALFEELERLREGPRGAPEVEARVEALCRYFGMVYSAN</sequence>
<gene>
    <name evidence="1" type="ORF">DSM107010_40000</name>
</gene>
<name>A0AB37UGN5_9CYAN</name>
<dbReference type="AlphaFoldDB" id="A0AB37UGN5"/>
<evidence type="ECO:0000313" key="2">
    <source>
        <dbReference type="Proteomes" id="UP000282574"/>
    </source>
</evidence>
<reference evidence="1 2" key="1">
    <citation type="journal article" date="2019" name="Genome Biol. Evol.">
        <title>Day and night: Metabolic profiles and evolutionary relationships of six axenic non-marine cyanobacteria.</title>
        <authorList>
            <person name="Will S.E."/>
            <person name="Henke P."/>
            <person name="Boedeker C."/>
            <person name="Huang S."/>
            <person name="Brinkmann H."/>
            <person name="Rohde M."/>
            <person name="Jarek M."/>
            <person name="Friedl T."/>
            <person name="Seufert S."/>
            <person name="Schumacher M."/>
            <person name="Overmann J."/>
            <person name="Neumann-Schaal M."/>
            <person name="Petersen J."/>
        </authorList>
    </citation>
    <scope>NUCLEOTIDE SEQUENCE [LARGE SCALE GENOMIC DNA]</scope>
    <source>
        <strain evidence="1 2">SAG 39.79</strain>
    </source>
</reference>
<accession>A0AB37UGN5</accession>
<organism evidence="1 2">
    <name type="scientific">Chroococcidiopsis cubana SAG 39.79</name>
    <dbReference type="NCBI Taxonomy" id="388085"/>
    <lineage>
        <taxon>Bacteria</taxon>
        <taxon>Bacillati</taxon>
        <taxon>Cyanobacteriota</taxon>
        <taxon>Cyanophyceae</taxon>
        <taxon>Chroococcidiopsidales</taxon>
        <taxon>Chroococcidiopsidaceae</taxon>
        <taxon>Chroococcidiopsis</taxon>
    </lineage>
</organism>
<protein>
    <submittedName>
        <fullName evidence="1">Uncharacterized protein</fullName>
    </submittedName>
</protein>
<keyword evidence="2" id="KW-1185">Reference proteome</keyword>
<comment type="caution">
    <text evidence="1">The sequence shown here is derived from an EMBL/GenBank/DDBJ whole genome shotgun (WGS) entry which is preliminary data.</text>
</comment>
<evidence type="ECO:0000313" key="1">
    <source>
        <dbReference type="EMBL" id="RUT10760.1"/>
    </source>
</evidence>